<gene>
    <name evidence="1" type="ORF">BG53_03760</name>
</gene>
<dbReference type="RefSeq" id="WP_036582538.1">
    <property type="nucleotide sequence ID" value="NZ_KK082160.1"/>
</dbReference>
<name>A0A9W5S3Y0_9BACL</name>
<organism evidence="1 2">
    <name type="scientific">Paenibacillus darwinianus</name>
    <dbReference type="NCBI Taxonomy" id="1380763"/>
    <lineage>
        <taxon>Bacteria</taxon>
        <taxon>Bacillati</taxon>
        <taxon>Bacillota</taxon>
        <taxon>Bacilli</taxon>
        <taxon>Bacillales</taxon>
        <taxon>Paenibacillaceae</taxon>
        <taxon>Paenibacillus</taxon>
    </lineage>
</organism>
<evidence type="ECO:0000313" key="2">
    <source>
        <dbReference type="Proteomes" id="UP000053750"/>
    </source>
</evidence>
<keyword evidence="2" id="KW-1185">Reference proteome</keyword>
<sequence>MKFNDFSAEKWGELQRYFDTCLLPVTGLAGGESPDEATHQLERLRDLLSLVEGPYAGRTVTYPALHYIPEGEAAADLVAGVVSRLRSAGFKYVIIASLSAEGIGRSRHEDIADLWLVPQEDGTLPEAREASAAVLAMWKRTAET</sequence>
<dbReference type="Pfam" id="PF10673">
    <property type="entry name" value="DUF2487"/>
    <property type="match status" value="1"/>
</dbReference>
<dbReference type="AlphaFoldDB" id="A0A9W5S3Y0"/>
<accession>A0A9W5S3Y0</accession>
<dbReference type="OrthoDB" id="2678750at2"/>
<proteinExistence type="predicted"/>
<protein>
    <recommendedName>
        <fullName evidence="3">DUF2487 domain-containing protein</fullName>
    </recommendedName>
</protein>
<comment type="caution">
    <text evidence="1">The sequence shown here is derived from an EMBL/GenBank/DDBJ whole genome shotgun (WGS) entry which is preliminary data.</text>
</comment>
<evidence type="ECO:0008006" key="3">
    <source>
        <dbReference type="Google" id="ProtNLM"/>
    </source>
</evidence>
<reference evidence="1 2" key="1">
    <citation type="submission" date="2014-02" db="EMBL/GenBank/DDBJ databases">
        <title>Genome sequence of Paenibacillus darwinianus reveals adaptive mechanisms for survival in Antarctic soils.</title>
        <authorList>
            <person name="Dsouza M."/>
            <person name="Taylor M.W."/>
            <person name="Turner S.J."/>
            <person name="Aislabie J."/>
        </authorList>
    </citation>
    <scope>NUCLEOTIDE SEQUENCE [LARGE SCALE GENOMIC DNA]</scope>
    <source>
        <strain evidence="1 2">CE1</strain>
    </source>
</reference>
<evidence type="ECO:0000313" key="1">
    <source>
        <dbReference type="EMBL" id="EXX92113.1"/>
    </source>
</evidence>
<dbReference type="InterPro" id="IPR019615">
    <property type="entry name" value="DUF2487"/>
</dbReference>
<dbReference type="Proteomes" id="UP000053750">
    <property type="component" value="Unassembled WGS sequence"/>
</dbReference>
<dbReference type="EMBL" id="JFHU01000015">
    <property type="protein sequence ID" value="EXX92113.1"/>
    <property type="molecule type" value="Genomic_DNA"/>
</dbReference>